<sequence length="81" mass="8063">MAPAGCLGGAGRGGGGGAVGFVCPGTVDQVRVGGPESRVGLGCEGRLAWPCCGPIAKVSRGPCGFPTLMLWPSWMSMTGIR</sequence>
<dbReference type="EMBL" id="MVHR01000025">
    <property type="protein sequence ID" value="ORA71548.1"/>
    <property type="molecule type" value="Genomic_DNA"/>
</dbReference>
<name>A0A1X0DGQ0_MYCHE</name>
<keyword evidence="2" id="KW-1185">Reference proteome</keyword>
<protein>
    <submittedName>
        <fullName evidence="1">Uncharacterized protein</fullName>
    </submittedName>
</protein>
<gene>
    <name evidence="1" type="ORF">BST25_16550</name>
</gene>
<organism evidence="1 2">
    <name type="scientific">Mycobacterium heidelbergense</name>
    <dbReference type="NCBI Taxonomy" id="53376"/>
    <lineage>
        <taxon>Bacteria</taxon>
        <taxon>Bacillati</taxon>
        <taxon>Actinomycetota</taxon>
        <taxon>Actinomycetes</taxon>
        <taxon>Mycobacteriales</taxon>
        <taxon>Mycobacteriaceae</taxon>
        <taxon>Mycobacterium</taxon>
        <taxon>Mycobacterium simiae complex</taxon>
    </lineage>
</organism>
<evidence type="ECO:0000313" key="2">
    <source>
        <dbReference type="Proteomes" id="UP000192566"/>
    </source>
</evidence>
<reference evidence="1 2" key="1">
    <citation type="submission" date="2017-02" db="EMBL/GenBank/DDBJ databases">
        <title>The new phylogeny of genus Mycobacterium.</title>
        <authorList>
            <person name="Tortoli E."/>
            <person name="Trovato A."/>
            <person name="Cirillo D.M."/>
        </authorList>
    </citation>
    <scope>NUCLEOTIDE SEQUENCE [LARGE SCALE GENOMIC DNA]</scope>
    <source>
        <strain evidence="1 2">DSM 44471</strain>
    </source>
</reference>
<comment type="caution">
    <text evidence="1">The sequence shown here is derived from an EMBL/GenBank/DDBJ whole genome shotgun (WGS) entry which is preliminary data.</text>
</comment>
<dbReference type="Proteomes" id="UP000192566">
    <property type="component" value="Unassembled WGS sequence"/>
</dbReference>
<accession>A0A1X0DGQ0</accession>
<evidence type="ECO:0000313" key="1">
    <source>
        <dbReference type="EMBL" id="ORA71548.1"/>
    </source>
</evidence>
<proteinExistence type="predicted"/>
<dbReference type="AlphaFoldDB" id="A0A1X0DGQ0"/>
<dbReference type="STRING" id="53376.BST25_16550"/>